<sequence length="440" mass="46618">MRRKVAIAAVLAATLFGAAACGGDDKGGESTKNPLDGKGTTIKVWLMVDAQSGWQNVVDDATARYKAATGGDVKVEYQQWGTVLTNLDTALASSDVPDVVELGNTQMSKYVFDGAFAELDKSKFENSANWLTGLSGACEYEGKSYCAPYYAGARVLIYRTDLFEKSGLKAPTTYDELLAAAEKLKTDNASDKNFAPFYMAGANWYAAMSWVYNEGGAIAKNDGGKWTGTLSSPEAQAGLTKWADLVKKYSKGDVTKDEADQDAIFAQGHAAMLYGNGWELGAVQQQRKDPNDANSPLVDTAVKGKVAAVALPGATAGKGIPSFLGGSDLAVTEKSKQKELAKEWLKYFTDSTANKGLIAKGALPNATNLMDEVIATKPDNAAAANAAKSSWFVPVAPHWADVEQQGVLVQMLRDIVTGKATIADATKAADEKITAALNQS</sequence>
<dbReference type="PROSITE" id="PS51257">
    <property type="entry name" value="PROKAR_LIPOPROTEIN"/>
    <property type="match status" value="1"/>
</dbReference>
<dbReference type="PANTHER" id="PTHR30061">
    <property type="entry name" value="MALTOSE-BINDING PERIPLASMIC PROTEIN"/>
    <property type="match status" value="1"/>
</dbReference>
<comment type="caution">
    <text evidence="5">The sequence shown here is derived from an EMBL/GenBank/DDBJ whole genome shotgun (WGS) entry which is preliminary data.</text>
</comment>
<proteinExistence type="inferred from homology"/>
<dbReference type="SUPFAM" id="SSF53850">
    <property type="entry name" value="Periplasmic binding protein-like II"/>
    <property type="match status" value="1"/>
</dbReference>
<dbReference type="RefSeq" id="WP_344127342.1">
    <property type="nucleotide sequence ID" value="NZ_BAAALT010000033.1"/>
</dbReference>
<evidence type="ECO:0000256" key="4">
    <source>
        <dbReference type="SAM" id="SignalP"/>
    </source>
</evidence>
<keyword evidence="3 4" id="KW-0732">Signal</keyword>
<dbReference type="EMBL" id="BAAALT010000033">
    <property type="protein sequence ID" value="GAA1792668.1"/>
    <property type="molecule type" value="Genomic_DNA"/>
</dbReference>
<name>A0ABN2LLL8_9ACTN</name>
<feature type="chain" id="PRO_5046254635" evidence="4">
    <location>
        <begin position="21"/>
        <end position="440"/>
    </location>
</feature>
<dbReference type="Gene3D" id="3.40.190.10">
    <property type="entry name" value="Periplasmic binding protein-like II"/>
    <property type="match status" value="1"/>
</dbReference>
<evidence type="ECO:0000313" key="6">
    <source>
        <dbReference type="Proteomes" id="UP001500218"/>
    </source>
</evidence>
<keyword evidence="6" id="KW-1185">Reference proteome</keyword>
<keyword evidence="2" id="KW-0813">Transport</keyword>
<feature type="signal peptide" evidence="4">
    <location>
        <begin position="1"/>
        <end position="20"/>
    </location>
</feature>
<dbReference type="Proteomes" id="UP001500218">
    <property type="component" value="Unassembled WGS sequence"/>
</dbReference>
<dbReference type="InterPro" id="IPR006059">
    <property type="entry name" value="SBP"/>
</dbReference>
<dbReference type="Pfam" id="PF01547">
    <property type="entry name" value="SBP_bac_1"/>
    <property type="match status" value="1"/>
</dbReference>
<protein>
    <submittedName>
        <fullName evidence="5">Sugar ABC transporter substrate-binding protein</fullName>
    </submittedName>
</protein>
<reference evidence="5 6" key="1">
    <citation type="journal article" date="2019" name="Int. J. Syst. Evol. Microbiol.">
        <title>The Global Catalogue of Microorganisms (GCM) 10K type strain sequencing project: providing services to taxonomists for standard genome sequencing and annotation.</title>
        <authorList>
            <consortium name="The Broad Institute Genomics Platform"/>
            <consortium name="The Broad Institute Genome Sequencing Center for Infectious Disease"/>
            <person name="Wu L."/>
            <person name="Ma J."/>
        </authorList>
    </citation>
    <scope>NUCLEOTIDE SEQUENCE [LARGE SCALE GENOMIC DNA]</scope>
    <source>
        <strain evidence="5 6">JCM 13250</strain>
    </source>
</reference>
<evidence type="ECO:0000256" key="3">
    <source>
        <dbReference type="ARBA" id="ARBA00022729"/>
    </source>
</evidence>
<evidence type="ECO:0000313" key="5">
    <source>
        <dbReference type="EMBL" id="GAA1792668.1"/>
    </source>
</evidence>
<accession>A0ABN2LLL8</accession>
<evidence type="ECO:0000256" key="1">
    <source>
        <dbReference type="ARBA" id="ARBA00008520"/>
    </source>
</evidence>
<evidence type="ECO:0000256" key="2">
    <source>
        <dbReference type="ARBA" id="ARBA00022448"/>
    </source>
</evidence>
<comment type="similarity">
    <text evidence="1">Belongs to the bacterial solute-binding protein 1 family.</text>
</comment>
<organism evidence="5 6">
    <name type="scientific">Luedemannella flava</name>
    <dbReference type="NCBI Taxonomy" id="349316"/>
    <lineage>
        <taxon>Bacteria</taxon>
        <taxon>Bacillati</taxon>
        <taxon>Actinomycetota</taxon>
        <taxon>Actinomycetes</taxon>
        <taxon>Micromonosporales</taxon>
        <taxon>Micromonosporaceae</taxon>
        <taxon>Luedemannella</taxon>
    </lineage>
</organism>
<gene>
    <name evidence="5" type="ORF">GCM10009682_13210</name>
</gene>
<dbReference type="PANTHER" id="PTHR30061:SF50">
    <property type="entry name" value="MALTOSE_MALTODEXTRIN-BINDING PERIPLASMIC PROTEIN"/>
    <property type="match status" value="1"/>
</dbReference>